<dbReference type="STRING" id="1648404.CP97_00875"/>
<keyword evidence="1" id="KW-0732">Signal</keyword>
<sequence length="264" mass="28453">MTARNLVFAIALAALLSACTSSQAQQRKRQGREAASVLDRLDTIGDPGRVVAADIAFARKARDEGQWTASREYAATGALLHGRDGTIPAASFLAELADPAEAVAWSPTAVWSSCDGTLAVSFGRFQDPEGLLGSYVTAWDLQSDRGYKWSYEMAAPDNPQPAPRTAPDIPEDAIIVPGMTAIDGRVADCARGGPIALPPEAELADNVKSRTRQSDDWTLQYRWEHHADGTRRVVVDWLRNGVWEQALDFTVPPDPASAPSPQGQ</sequence>
<evidence type="ECO:0008006" key="4">
    <source>
        <dbReference type="Google" id="ProtNLM"/>
    </source>
</evidence>
<evidence type="ECO:0000313" key="2">
    <source>
        <dbReference type="EMBL" id="AKQ40912.1"/>
    </source>
</evidence>
<dbReference type="PROSITE" id="PS51257">
    <property type="entry name" value="PROKAR_LIPOPROTEIN"/>
    <property type="match status" value="1"/>
</dbReference>
<reference evidence="3" key="2">
    <citation type="submission" date="2015-04" db="EMBL/GenBank/DDBJ databases">
        <title>The complete genome sequence of Erythrobacter sp. s21-N3.</title>
        <authorList>
            <person name="Zhuang L."/>
            <person name="Liu Y."/>
            <person name="Shao Z."/>
        </authorList>
    </citation>
    <scope>NUCLEOTIDE SEQUENCE [LARGE SCALE GENOMIC DNA]</scope>
    <source>
        <strain evidence="3">s21-N3</strain>
    </source>
</reference>
<dbReference type="KEGG" id="ery:CP97_00875"/>
<gene>
    <name evidence="2" type="ORF">CP97_00875</name>
</gene>
<proteinExistence type="predicted"/>
<accession>A0A0H4V8H4</accession>
<feature type="signal peptide" evidence="1">
    <location>
        <begin position="1"/>
        <end position="24"/>
    </location>
</feature>
<dbReference type="RefSeq" id="WP_048884391.1">
    <property type="nucleotide sequence ID" value="NZ_CP011310.1"/>
</dbReference>
<reference evidence="2 3" key="1">
    <citation type="journal article" date="2015" name="Int. J. Syst. Evol. Microbiol.">
        <title>Erythrobacter atlanticus sp. nov., a bacterium from ocean sediment able to degrade polycyclic aromatic hydrocarbons.</title>
        <authorList>
            <person name="Zhuang L."/>
            <person name="Liu Y."/>
            <person name="Wang L."/>
            <person name="Wang W."/>
            <person name="Shao Z."/>
        </authorList>
    </citation>
    <scope>NUCLEOTIDE SEQUENCE [LARGE SCALE GENOMIC DNA]</scope>
    <source>
        <strain evidence="3">s21-N3</strain>
    </source>
</reference>
<feature type="chain" id="PRO_5005210661" description="Lipoprotein" evidence="1">
    <location>
        <begin position="25"/>
        <end position="264"/>
    </location>
</feature>
<protein>
    <recommendedName>
        <fullName evidence="4">Lipoprotein</fullName>
    </recommendedName>
</protein>
<dbReference type="EMBL" id="CP011310">
    <property type="protein sequence ID" value="AKQ40912.1"/>
    <property type="molecule type" value="Genomic_DNA"/>
</dbReference>
<name>A0A0H4V8H4_9SPHN</name>
<keyword evidence="3" id="KW-1185">Reference proteome</keyword>
<evidence type="ECO:0000313" key="3">
    <source>
        <dbReference type="Proteomes" id="UP000059113"/>
    </source>
</evidence>
<dbReference type="PATRIC" id="fig|1648404.4.peg.186"/>
<dbReference type="OrthoDB" id="7201546at2"/>
<organism evidence="2 3">
    <name type="scientific">Aurantiacibacter atlanticus</name>
    <dbReference type="NCBI Taxonomy" id="1648404"/>
    <lineage>
        <taxon>Bacteria</taxon>
        <taxon>Pseudomonadati</taxon>
        <taxon>Pseudomonadota</taxon>
        <taxon>Alphaproteobacteria</taxon>
        <taxon>Sphingomonadales</taxon>
        <taxon>Erythrobacteraceae</taxon>
        <taxon>Aurantiacibacter</taxon>
    </lineage>
</organism>
<dbReference type="AlphaFoldDB" id="A0A0H4V8H4"/>
<evidence type="ECO:0000256" key="1">
    <source>
        <dbReference type="SAM" id="SignalP"/>
    </source>
</evidence>
<dbReference type="Proteomes" id="UP000059113">
    <property type="component" value="Chromosome"/>
</dbReference>